<dbReference type="RefSeq" id="WP_022177400.1">
    <property type="nucleotide sequence ID" value="NZ_AP023415.1"/>
</dbReference>
<sequence>MVVVYILLGILAVLLLYICFLAICSLCVDPKKEYEKNSRFYRTLLTALLPLL</sequence>
<gene>
    <name evidence="2" type="ORF">MM35RIKEN_08130</name>
</gene>
<proteinExistence type="predicted"/>
<evidence type="ECO:0000313" key="2">
    <source>
        <dbReference type="EMBL" id="BCK78621.1"/>
    </source>
</evidence>
<name>A0A810PZM9_9FIRM</name>
<keyword evidence="1" id="KW-0812">Transmembrane</keyword>
<reference evidence="2" key="1">
    <citation type="submission" date="2020-09" db="EMBL/GenBank/DDBJ databases">
        <title>New species isolated from human feces.</title>
        <authorList>
            <person name="Kitahara M."/>
            <person name="Shigeno Y."/>
            <person name="Shime M."/>
            <person name="Matsumoto Y."/>
            <person name="Nakamura S."/>
            <person name="Motooka D."/>
            <person name="Fukuoka S."/>
            <person name="Nishikawa H."/>
            <person name="Benno Y."/>
        </authorList>
    </citation>
    <scope>NUCLEOTIDE SEQUENCE</scope>
    <source>
        <strain evidence="2">MM35</strain>
    </source>
</reference>
<keyword evidence="3" id="KW-1185">Reference proteome</keyword>
<evidence type="ECO:0000256" key="1">
    <source>
        <dbReference type="SAM" id="Phobius"/>
    </source>
</evidence>
<keyword evidence="1" id="KW-1133">Transmembrane helix</keyword>
<feature type="transmembrane region" description="Helical" evidence="1">
    <location>
        <begin position="6"/>
        <end position="28"/>
    </location>
</feature>
<evidence type="ECO:0000313" key="3">
    <source>
        <dbReference type="Proteomes" id="UP000681343"/>
    </source>
</evidence>
<keyword evidence="1" id="KW-0472">Membrane</keyword>
<accession>A0A810PZM9</accession>
<dbReference type="Proteomes" id="UP000681343">
    <property type="component" value="Chromosome"/>
</dbReference>
<dbReference type="AlphaFoldDB" id="A0A810PZM9"/>
<organism evidence="2 3">
    <name type="scientific">Vescimonas fastidiosa</name>
    <dbReference type="NCBI Taxonomy" id="2714353"/>
    <lineage>
        <taxon>Bacteria</taxon>
        <taxon>Bacillati</taxon>
        <taxon>Bacillota</taxon>
        <taxon>Clostridia</taxon>
        <taxon>Eubacteriales</taxon>
        <taxon>Oscillospiraceae</taxon>
        <taxon>Vescimonas</taxon>
    </lineage>
</organism>
<protein>
    <submittedName>
        <fullName evidence="2">Uncharacterized protein</fullName>
    </submittedName>
</protein>
<dbReference type="EMBL" id="AP023415">
    <property type="protein sequence ID" value="BCK78621.1"/>
    <property type="molecule type" value="Genomic_DNA"/>
</dbReference>
<dbReference type="KEGG" id="vfa:MM35RIKEN_08130"/>